<comment type="caution">
    <text evidence="2">The sequence shown here is derived from an EMBL/GenBank/DDBJ whole genome shotgun (WGS) entry which is preliminary data.</text>
</comment>
<accession>A0A0D6PAK5</accession>
<dbReference type="PANTHER" id="PTHR14087:SF7">
    <property type="entry name" value="THYMOCYTE NUCLEAR PROTEIN 1"/>
    <property type="match status" value="1"/>
</dbReference>
<dbReference type="EMBL" id="BANC01000005">
    <property type="protein sequence ID" value="GAN78682.1"/>
    <property type="molecule type" value="Genomic_DNA"/>
</dbReference>
<dbReference type="CDD" id="cd21133">
    <property type="entry name" value="EVE"/>
    <property type="match status" value="1"/>
</dbReference>
<dbReference type="InterPro" id="IPR015947">
    <property type="entry name" value="PUA-like_sf"/>
</dbReference>
<dbReference type="InterPro" id="IPR002740">
    <property type="entry name" value="EVE_domain"/>
</dbReference>
<gene>
    <name evidence="2" type="ORF">Aam_005_081</name>
</gene>
<dbReference type="STRING" id="1120923.SAMN02746095_00495"/>
<sequence length="136" mass="15287">MNYWLVKSEPDAFSWDEQVKNGVEPWTGVRNHLAKRHLKEMKQGDLAFFYHSNIGREIVGIVEVAREAYPDPTAESGDWVCVDMKAVKSLKTPVTLAAIKADPKFKELGLLKYSRLSVAPVGPEHWAMLCEMGGVK</sequence>
<evidence type="ECO:0000313" key="3">
    <source>
        <dbReference type="Proteomes" id="UP000032668"/>
    </source>
</evidence>
<dbReference type="InterPro" id="IPR052181">
    <property type="entry name" value="5hmC_binding"/>
</dbReference>
<dbReference type="SUPFAM" id="SSF88697">
    <property type="entry name" value="PUA domain-like"/>
    <property type="match status" value="1"/>
</dbReference>
<dbReference type="OrthoDB" id="9791347at2"/>
<feature type="domain" description="EVE" evidence="1">
    <location>
        <begin position="2"/>
        <end position="132"/>
    </location>
</feature>
<dbReference type="InterPro" id="IPR047197">
    <property type="entry name" value="THYN1-like_EVE"/>
</dbReference>
<dbReference type="Proteomes" id="UP000032668">
    <property type="component" value="Unassembled WGS sequence"/>
</dbReference>
<name>A0A0D6PAK5_9PROT</name>
<organism evidence="2 3">
    <name type="scientific">Acidocella aminolytica 101 = DSM 11237</name>
    <dbReference type="NCBI Taxonomy" id="1120923"/>
    <lineage>
        <taxon>Bacteria</taxon>
        <taxon>Pseudomonadati</taxon>
        <taxon>Pseudomonadota</taxon>
        <taxon>Alphaproteobacteria</taxon>
        <taxon>Acetobacterales</taxon>
        <taxon>Acidocellaceae</taxon>
        <taxon>Acidocella</taxon>
    </lineage>
</organism>
<protein>
    <recommendedName>
        <fullName evidence="1">EVE domain-containing protein</fullName>
    </recommendedName>
</protein>
<dbReference type="RefSeq" id="WP_048877172.1">
    <property type="nucleotide sequence ID" value="NZ_BANC01000005.1"/>
</dbReference>
<dbReference type="Gene3D" id="3.10.590.10">
    <property type="entry name" value="ph1033 like domains"/>
    <property type="match status" value="1"/>
</dbReference>
<dbReference type="Pfam" id="PF01878">
    <property type="entry name" value="EVE"/>
    <property type="match status" value="1"/>
</dbReference>
<proteinExistence type="predicted"/>
<keyword evidence="3" id="KW-1185">Reference proteome</keyword>
<reference evidence="2 3" key="1">
    <citation type="submission" date="2012-11" db="EMBL/GenBank/DDBJ databases">
        <title>Whole genome sequence of Acidocella aminolytica 101 = DSM 11237.</title>
        <authorList>
            <person name="Azuma Y."/>
            <person name="Higashiura N."/>
            <person name="Hirakawa H."/>
            <person name="Matsushita K."/>
        </authorList>
    </citation>
    <scope>NUCLEOTIDE SEQUENCE [LARGE SCALE GENOMIC DNA]</scope>
    <source>
        <strain evidence="3">101 / DSM 11237</strain>
    </source>
</reference>
<dbReference type="PANTHER" id="PTHR14087">
    <property type="entry name" value="THYMOCYTE NUCLEAR PROTEIN 1"/>
    <property type="match status" value="1"/>
</dbReference>
<evidence type="ECO:0000313" key="2">
    <source>
        <dbReference type="EMBL" id="GAN78682.1"/>
    </source>
</evidence>
<evidence type="ECO:0000259" key="1">
    <source>
        <dbReference type="Pfam" id="PF01878"/>
    </source>
</evidence>
<dbReference type="AlphaFoldDB" id="A0A0D6PAK5"/>